<dbReference type="Pfam" id="PF02575">
    <property type="entry name" value="YbaB_DNA_bd"/>
    <property type="match status" value="1"/>
</dbReference>
<evidence type="ECO:0000313" key="4">
    <source>
        <dbReference type="Proteomes" id="UP000815325"/>
    </source>
</evidence>
<protein>
    <submittedName>
        <fullName evidence="3">Nucleoid-associated protein YbaB family</fullName>
    </submittedName>
</protein>
<gene>
    <name evidence="3" type="ORF">DUNSADRAFT_13252</name>
</gene>
<evidence type="ECO:0000313" key="3">
    <source>
        <dbReference type="EMBL" id="KAF5841384.1"/>
    </source>
</evidence>
<evidence type="ECO:0000256" key="1">
    <source>
        <dbReference type="ARBA" id="ARBA00023125"/>
    </source>
</evidence>
<dbReference type="PANTHER" id="PTHR33449">
    <property type="entry name" value="NUCLEOID-ASSOCIATED PROTEIN YBAB"/>
    <property type="match status" value="1"/>
</dbReference>
<accession>A0ABQ7H3E5</accession>
<dbReference type="InterPro" id="IPR036894">
    <property type="entry name" value="YbaB-like_sf"/>
</dbReference>
<proteinExistence type="predicted"/>
<dbReference type="SUPFAM" id="SSF82607">
    <property type="entry name" value="YbaB-like"/>
    <property type="match status" value="1"/>
</dbReference>
<comment type="caution">
    <text evidence="3">The sequence shown here is derived from an EMBL/GenBank/DDBJ whole genome shotgun (WGS) entry which is preliminary data.</text>
</comment>
<evidence type="ECO:0000256" key="2">
    <source>
        <dbReference type="SAM" id="MobiDB-lite"/>
    </source>
</evidence>
<dbReference type="Proteomes" id="UP000815325">
    <property type="component" value="Unassembled WGS sequence"/>
</dbReference>
<feature type="region of interest" description="Disordered" evidence="2">
    <location>
        <begin position="1"/>
        <end position="38"/>
    </location>
</feature>
<name>A0ABQ7H3E5_DUNSA</name>
<keyword evidence="4" id="KW-1185">Reference proteome</keyword>
<organism evidence="3 4">
    <name type="scientific">Dunaliella salina</name>
    <name type="common">Green alga</name>
    <name type="synonym">Protococcus salinus</name>
    <dbReference type="NCBI Taxonomy" id="3046"/>
    <lineage>
        <taxon>Eukaryota</taxon>
        <taxon>Viridiplantae</taxon>
        <taxon>Chlorophyta</taxon>
        <taxon>core chlorophytes</taxon>
        <taxon>Chlorophyceae</taxon>
        <taxon>CS clade</taxon>
        <taxon>Chlamydomonadales</taxon>
        <taxon>Dunaliellaceae</taxon>
        <taxon>Dunaliella</taxon>
    </lineage>
</organism>
<dbReference type="EMBL" id="MU069487">
    <property type="protein sequence ID" value="KAF5841384.1"/>
    <property type="molecule type" value="Genomic_DNA"/>
</dbReference>
<keyword evidence="1" id="KW-0238">DNA-binding</keyword>
<feature type="compositionally biased region" description="Low complexity" evidence="2">
    <location>
        <begin position="7"/>
        <end position="24"/>
    </location>
</feature>
<dbReference type="Gene3D" id="3.30.1310.10">
    <property type="entry name" value="Nucleoid-associated protein YbaB-like domain"/>
    <property type="match status" value="1"/>
</dbReference>
<dbReference type="PANTHER" id="PTHR33449:SF1">
    <property type="entry name" value="NUCLEOID-ASSOCIATED PROTEIN YBAB"/>
    <property type="match status" value="1"/>
</dbReference>
<dbReference type="InterPro" id="IPR004401">
    <property type="entry name" value="YbaB/EbfC"/>
</dbReference>
<reference evidence="3" key="1">
    <citation type="submission" date="2017-08" db="EMBL/GenBank/DDBJ databases">
        <authorList>
            <person name="Polle J.E."/>
            <person name="Barry K."/>
            <person name="Cushman J."/>
            <person name="Schmutz J."/>
            <person name="Tran D."/>
            <person name="Hathwaick L.T."/>
            <person name="Yim W.C."/>
            <person name="Jenkins J."/>
            <person name="Mckie-Krisberg Z.M."/>
            <person name="Prochnik S."/>
            <person name="Lindquist E."/>
            <person name="Dockter R.B."/>
            <person name="Adam C."/>
            <person name="Molina H."/>
            <person name="Bunkerborg J."/>
            <person name="Jin E."/>
            <person name="Buchheim M."/>
            <person name="Magnuson J."/>
        </authorList>
    </citation>
    <scope>NUCLEOTIDE SEQUENCE</scope>
    <source>
        <strain evidence="3">CCAP 19/18</strain>
    </source>
</reference>
<sequence>MQALQCSSSISSRAALARGSRPARLTSRAQRVPARSNRGTVRVNALFGGGNKEGGGGGGGGGGNPFDMKNMMEAVKKAQTLVQAETQKVQQELAETEFEGFDEEETVRVVMTGNQAPKSVDITQEGMDAGKEELSKRVTAAMQDSHSKSVAGMKEKMQDLAKTLGIPNPNQLGM</sequence>